<dbReference type="EMBL" id="MU154713">
    <property type="protein sequence ID" value="KAF9488456.1"/>
    <property type="molecule type" value="Genomic_DNA"/>
</dbReference>
<organism evidence="1 2">
    <name type="scientific">Pleurotus eryngii</name>
    <name type="common">Boletus of the steppes</name>
    <dbReference type="NCBI Taxonomy" id="5323"/>
    <lineage>
        <taxon>Eukaryota</taxon>
        <taxon>Fungi</taxon>
        <taxon>Dikarya</taxon>
        <taxon>Basidiomycota</taxon>
        <taxon>Agaricomycotina</taxon>
        <taxon>Agaricomycetes</taxon>
        <taxon>Agaricomycetidae</taxon>
        <taxon>Agaricales</taxon>
        <taxon>Pleurotineae</taxon>
        <taxon>Pleurotaceae</taxon>
        <taxon>Pleurotus</taxon>
    </lineage>
</organism>
<keyword evidence="2" id="KW-1185">Reference proteome</keyword>
<proteinExistence type="predicted"/>
<evidence type="ECO:0000313" key="1">
    <source>
        <dbReference type="EMBL" id="KAF9488456.1"/>
    </source>
</evidence>
<reference evidence="1" key="1">
    <citation type="submission" date="2020-11" db="EMBL/GenBank/DDBJ databases">
        <authorList>
            <consortium name="DOE Joint Genome Institute"/>
            <person name="Ahrendt S."/>
            <person name="Riley R."/>
            <person name="Andreopoulos W."/>
            <person name="Labutti K."/>
            <person name="Pangilinan J."/>
            <person name="Ruiz-Duenas F.J."/>
            <person name="Barrasa J.M."/>
            <person name="Sanchez-Garcia M."/>
            <person name="Camarero S."/>
            <person name="Miyauchi S."/>
            <person name="Serrano A."/>
            <person name="Linde D."/>
            <person name="Babiker R."/>
            <person name="Drula E."/>
            <person name="Ayuso-Fernandez I."/>
            <person name="Pacheco R."/>
            <person name="Padilla G."/>
            <person name="Ferreira P."/>
            <person name="Barriuso J."/>
            <person name="Kellner H."/>
            <person name="Castanera R."/>
            <person name="Alfaro M."/>
            <person name="Ramirez L."/>
            <person name="Pisabarro A.G."/>
            <person name="Kuo A."/>
            <person name="Tritt A."/>
            <person name="Lipzen A."/>
            <person name="He G."/>
            <person name="Yan M."/>
            <person name="Ng V."/>
            <person name="Cullen D."/>
            <person name="Martin F."/>
            <person name="Rosso M.-N."/>
            <person name="Henrissat B."/>
            <person name="Hibbett D."/>
            <person name="Martinez A.T."/>
            <person name="Grigoriev I.V."/>
        </authorList>
    </citation>
    <scope>NUCLEOTIDE SEQUENCE</scope>
    <source>
        <strain evidence="1">ATCC 90797</strain>
    </source>
</reference>
<comment type="caution">
    <text evidence="1">The sequence shown here is derived from an EMBL/GenBank/DDBJ whole genome shotgun (WGS) entry which is preliminary data.</text>
</comment>
<name>A0A9P5ZJ52_PLEER</name>
<evidence type="ECO:0000313" key="2">
    <source>
        <dbReference type="Proteomes" id="UP000807025"/>
    </source>
</evidence>
<accession>A0A9P5ZJ52</accession>
<protein>
    <submittedName>
        <fullName evidence="1">Uncharacterized protein</fullName>
    </submittedName>
</protein>
<gene>
    <name evidence="1" type="ORF">BDN71DRAFT_459013</name>
</gene>
<sequence>MRTDEGVNMLNDLRSINDLANGSSANSPLTTGSTDLQSGQLMIGTKPARKTISTYARRFATAIRFRPPRTTERHNGLYSFGYLSRLILAQVLYVSLHSILPSLIYMLCGGVSCLLRYECLRPLFESHNCCMASRVYFQAGFRRRTHPWASEQCVARRDKRNTERRREETDGLMKQG</sequence>
<dbReference type="AlphaFoldDB" id="A0A9P5ZJ52"/>
<dbReference type="Proteomes" id="UP000807025">
    <property type="component" value="Unassembled WGS sequence"/>
</dbReference>